<feature type="region of interest" description="Disordered" evidence="1">
    <location>
        <begin position="580"/>
        <end position="601"/>
    </location>
</feature>
<feature type="compositionally biased region" description="Low complexity" evidence="1">
    <location>
        <begin position="414"/>
        <end position="427"/>
    </location>
</feature>
<feature type="region of interest" description="Disordered" evidence="1">
    <location>
        <begin position="667"/>
        <end position="828"/>
    </location>
</feature>
<feature type="region of interest" description="Disordered" evidence="1">
    <location>
        <begin position="1446"/>
        <end position="1505"/>
    </location>
</feature>
<comment type="caution">
    <text evidence="2">The sequence shown here is derived from an EMBL/GenBank/DDBJ whole genome shotgun (WGS) entry which is preliminary data.</text>
</comment>
<evidence type="ECO:0000313" key="2">
    <source>
        <dbReference type="EMBL" id="KAB1274831.1"/>
    </source>
</evidence>
<accession>A0A5N4DUK8</accession>
<keyword evidence="3" id="KW-1185">Reference proteome</keyword>
<feature type="compositionally biased region" description="Polar residues" evidence="1">
    <location>
        <begin position="1480"/>
        <end position="1498"/>
    </location>
</feature>
<sequence>MTLLVTKVTQPAAGPAGSSSKMTQAGPGLFTSTRYTRMTARPPNLPSPCSPSDRSPAAARGPAYNLNPNTSLSCFMPLDGFPSAKNTSKILAWLSTPQMIRPRRPLHFLSPPLPLPHHQRGTAVLLQYTMPFPASTHAVPPLPFPGISTGSAPSPQEALSTCGFVPWKATQGKPEKLHLPGGLQNGSPASGVADATAHPEFAKEPSHLRMDLVAKDSGSSPLHWEQSGVWPSGTENTAGRNNCGFPSSGVLVLDLPGVVVSCTKASSATDLATGERHRVSQHPSWDPCTFVLWGHHAHPMLEGRTGLNLGLRSTTPPKFSPLKKAVLTLLETSGILGQERIILWWLRNAVQLARGLSSWPQSPAPSTWSQPIFHSTDLLPSPISKAFPLTVLSTWAFSLLSRFILHPARAGPLQSPSSSPVLPQRPQAQEGKGGTSICLAPGSVPERPPWGSRLGQHPFLMRYESYRQSTLLAEVTDAAAWLGPSTSRNEGPQGPVGRPPGWGSSVINNGVGGRGSGLLLLLLDRNPLLPGCQHLIEGVHTHSCPDSGTQAHWMDLIHSSFSSCVGAEIRYTMWFPSTTRPTRTARKSQPWGQRRPYPPPPPWQHRVQRGSYWFPGVVHLADAQILQWDDSSGLLGVQAPIPAPPLLFHQPRPPRLPINQRRFHVFTRPPGREGGRGPGLNRGTGPLGGWGGGERQGECRKGPSGTWEETDKHGDRGQACLSPGNHPPQAGGSTLSKPVLTWAGSLSPLPPPVGPRPGQPPPRPLTGCVPTSWGRQRESRQDQARRREAKEGGGEGRDAQEGGTETERAKRNAQRGREGERGKKTSYIHMREEWLDPLPPGEARDAEPHHSSWEPLLESVLGSSPTPRTYPRPGGPSVAMAEDKTPLLGPRWVWGLISTPDNLLPSLDSSLETHSAPHLPPSKSGAKDTSALLHFLIQEMRIPADGSGLEGNQLPIKLPFLLSFPAHSLPGALFGLEESRFPPDLPPSLGADAGNSTGGWGVLKQSPGWKLPLDLPTIRAASTGAFNMTNGLSCPTVPDCPNWRPGHCEPLQSSDTCMEGAPAGPLLTGPEWTGPHPTHSSTAAMLLPLPTGDQSNQLRSPRSVLRPVFSFLPWRQMADARPSHWALPRPLGVPAKRPLPQAVFLLTAAESIPPSPWGLCYLVLDWPGSRNVWGPMEGVREHRKHDRLNYWPKVTQWICAKAESRAQAHSLTPAEVASRLKEPALPVRVEEGVGQIVPIILGNLEGLISDAVVEVLRGEGMVSNSRLLGPSWGYLAGTTDPPAQGGREESGEEREAEGRRVEGAPRRGGKKDAATQTLEELSAETDRQLNGTDQDPKEDTEKRNLQAGIIKGEAVMPSGQLKHLETRREEGLQLEGRGTGLGGRGEGKAGPDPEQLLRQVPALVDAPVHGHEALQARLVPDVGVVQAGVQHNHGERQHVARVCTGQADGDDKGEVKPPAPSSPGPGSLSPHLWTGKPQGCTGSSAGQRLPSSGQSSVPLQGGGNSREIAWVREGTDVNFRTGRTPSILRLLGASAILWEEGLHGAMPMSISTIGKVDLLTPFEHLDTAMPEGGPTGLHQIEVSELMQIHKGMEHRQIQLFPGRTGTKSCTGRGEEAIGKALGRLHPFFCTAAAAVVDRSFGQTPITGLAPGNIANTSLWAITSPMSPRFHRWPEMAPIPQLYPLNHPHNSRHPDHLHALQMSTDDPQTPTDDPRTPEISCAPRCSDGLHTPQVLPDGPQVFQTSQVPMHLRRLQGPHIPTFTGGPHAPRCPVRTPMLPSCLHCP</sequence>
<evidence type="ECO:0000256" key="1">
    <source>
        <dbReference type="SAM" id="MobiDB-lite"/>
    </source>
</evidence>
<protein>
    <submittedName>
        <fullName evidence="2">Uncharacterized protein</fullName>
    </submittedName>
</protein>
<feature type="compositionally biased region" description="Basic and acidic residues" evidence="1">
    <location>
        <begin position="1362"/>
        <end position="1371"/>
    </location>
</feature>
<feature type="compositionally biased region" description="Gly residues" evidence="1">
    <location>
        <begin position="676"/>
        <end position="694"/>
    </location>
</feature>
<feature type="region of interest" description="Disordered" evidence="1">
    <location>
        <begin position="1354"/>
        <end position="1393"/>
    </location>
</feature>
<feature type="region of interest" description="Disordered" evidence="1">
    <location>
        <begin position="483"/>
        <end position="508"/>
    </location>
</feature>
<dbReference type="Proteomes" id="UP000299084">
    <property type="component" value="Unassembled WGS sequence"/>
</dbReference>
<proteinExistence type="predicted"/>
<reference evidence="2 3" key="1">
    <citation type="journal article" date="2019" name="Mol. Ecol. Resour.">
        <title>Improving Illumina assemblies with Hi-C and long reads: an example with the North African dromedary.</title>
        <authorList>
            <person name="Elbers J.P."/>
            <person name="Rogers M.F."/>
            <person name="Perelman P.L."/>
            <person name="Proskuryakova A.A."/>
            <person name="Serdyukova N.A."/>
            <person name="Johnson W.E."/>
            <person name="Horin P."/>
            <person name="Corander J."/>
            <person name="Murphy D."/>
            <person name="Burger P.A."/>
        </authorList>
    </citation>
    <scope>NUCLEOTIDE SEQUENCE [LARGE SCALE GENOMIC DNA]</scope>
    <source>
        <strain evidence="2">Drom800</strain>
        <tissue evidence="2">Blood</tissue>
    </source>
</reference>
<feature type="region of interest" description="Disordered" evidence="1">
    <location>
        <begin position="1268"/>
        <end position="1341"/>
    </location>
</feature>
<feature type="compositionally biased region" description="Basic and acidic residues" evidence="1">
    <location>
        <begin position="775"/>
        <end position="828"/>
    </location>
</feature>
<organism evidence="2 3">
    <name type="scientific">Camelus dromedarius</name>
    <name type="common">Dromedary</name>
    <name type="synonym">Arabian camel</name>
    <dbReference type="NCBI Taxonomy" id="9838"/>
    <lineage>
        <taxon>Eukaryota</taxon>
        <taxon>Metazoa</taxon>
        <taxon>Chordata</taxon>
        <taxon>Craniata</taxon>
        <taxon>Vertebrata</taxon>
        <taxon>Euteleostomi</taxon>
        <taxon>Mammalia</taxon>
        <taxon>Eutheria</taxon>
        <taxon>Laurasiatheria</taxon>
        <taxon>Artiodactyla</taxon>
        <taxon>Tylopoda</taxon>
        <taxon>Camelidae</taxon>
        <taxon>Camelus</taxon>
    </lineage>
</organism>
<feature type="region of interest" description="Disordered" evidence="1">
    <location>
        <begin position="858"/>
        <end position="882"/>
    </location>
</feature>
<feature type="compositionally biased region" description="Pro residues" evidence="1">
    <location>
        <begin position="748"/>
        <end position="764"/>
    </location>
</feature>
<evidence type="ECO:0000313" key="3">
    <source>
        <dbReference type="Proteomes" id="UP000299084"/>
    </source>
</evidence>
<name>A0A5N4DUK8_CAMDR</name>
<feature type="compositionally biased region" description="Basic and acidic residues" evidence="1">
    <location>
        <begin position="1296"/>
        <end position="1313"/>
    </location>
</feature>
<dbReference type="EMBL" id="JWIN03000009">
    <property type="protein sequence ID" value="KAB1274831.1"/>
    <property type="molecule type" value="Genomic_DNA"/>
</dbReference>
<feature type="region of interest" description="Disordered" evidence="1">
    <location>
        <begin position="414"/>
        <end position="436"/>
    </location>
</feature>
<gene>
    <name evidence="2" type="ORF">Cadr_000011971</name>
</gene>
<feature type="region of interest" description="Disordered" evidence="1">
    <location>
        <begin position="1"/>
        <end position="61"/>
    </location>
</feature>